<name>A0AAU8N141_9ACTO</name>
<reference evidence="1" key="1">
    <citation type="submission" date="2024-05" db="EMBL/GenBank/DDBJ databases">
        <title>Draft genome assemblies of 36 bacteria isolated from hibernating arctic ground squirrels.</title>
        <authorList>
            <person name="McKee H."/>
            <person name="Mullen L."/>
            <person name="Drown D.M."/>
            <person name="Duddleston K.N."/>
        </authorList>
    </citation>
    <scope>NUCLEOTIDE SEQUENCE</scope>
    <source>
        <strain evidence="1">AR004</strain>
    </source>
</reference>
<proteinExistence type="predicted"/>
<dbReference type="RefSeq" id="WP_366180609.1">
    <property type="nucleotide sequence ID" value="NZ_CP159989.1"/>
</dbReference>
<protein>
    <submittedName>
        <fullName evidence="1">Uncharacterized protein</fullName>
    </submittedName>
</protein>
<accession>A0AAU8N141</accession>
<organism evidence="1">
    <name type="scientific">Actinomyces timonensis</name>
    <dbReference type="NCBI Taxonomy" id="1288391"/>
    <lineage>
        <taxon>Bacteria</taxon>
        <taxon>Bacillati</taxon>
        <taxon>Actinomycetota</taxon>
        <taxon>Actinomycetes</taxon>
        <taxon>Actinomycetales</taxon>
        <taxon>Actinomycetaceae</taxon>
        <taxon>Actinomyces</taxon>
    </lineage>
</organism>
<evidence type="ECO:0000313" key="1">
    <source>
        <dbReference type="EMBL" id="XCP82365.1"/>
    </source>
</evidence>
<sequence>MDAPIRRRPVSWTTLIAAALVVALAALVVSTCGPGGTPDDPFEDHEMSFDWRSAPAAADSSPGRVPDQTMGQALEDVLAEHTDELTFFRVRSSGGSSISFSARLVPREDLSTDDVLSLVDDVQTAFAQNLPREAVGENPSDRAVLKVLVEITGVTDVPTALEIFSSGEPSDHDAEARFIDAVRSVDTRGAESAVLASLGVLALTYPDEDSLHAGMVAVAAAPPTDVSAVAFLTETRRWNVDVILQPGDPAPEALPGMVGRILDAHDPWIPQLANELELDMHGRALTVSNLPGDEEGPDADTAVDILRAADDCGRTPVILHAGDATHPTGYVAYTCAGGHLEVNENASLSSAFTKPVNNTRLAAELLEKARR</sequence>
<dbReference type="AlphaFoldDB" id="A0AAU8N141"/>
<gene>
    <name evidence="1" type="ORF">ABXS69_00025</name>
</gene>
<dbReference type="EMBL" id="CP159989">
    <property type="protein sequence ID" value="XCP82365.1"/>
    <property type="molecule type" value="Genomic_DNA"/>
</dbReference>